<keyword evidence="2" id="KW-1185">Reference proteome</keyword>
<reference evidence="3" key="2">
    <citation type="submission" date="2025-08" db="UniProtKB">
        <authorList>
            <consortium name="RefSeq"/>
        </authorList>
    </citation>
    <scope>IDENTIFICATION</scope>
    <source>
        <tissue evidence="3">Young leaves</tissue>
    </source>
</reference>
<proteinExistence type="predicted"/>
<dbReference type="AlphaFoldDB" id="A0A8B8J6G5"/>
<dbReference type="InterPro" id="IPR032795">
    <property type="entry name" value="DUF3741-assoc"/>
</dbReference>
<dbReference type="PANTHER" id="PTHR37897">
    <property type="entry name" value="DNAK FAMILY PROTEIN"/>
    <property type="match status" value="1"/>
</dbReference>
<dbReference type="PANTHER" id="PTHR37897:SF1">
    <property type="entry name" value="DUF3741 DOMAIN-CONTAINING PROTEIN"/>
    <property type="match status" value="1"/>
</dbReference>
<dbReference type="GeneID" id="113462891"/>
<dbReference type="Proteomes" id="UP000228380">
    <property type="component" value="Chromosome 13"/>
</dbReference>
<organism evidence="2 3">
    <name type="scientific">Phoenix dactylifera</name>
    <name type="common">Date palm</name>
    <dbReference type="NCBI Taxonomy" id="42345"/>
    <lineage>
        <taxon>Eukaryota</taxon>
        <taxon>Viridiplantae</taxon>
        <taxon>Streptophyta</taxon>
        <taxon>Embryophyta</taxon>
        <taxon>Tracheophyta</taxon>
        <taxon>Spermatophyta</taxon>
        <taxon>Magnoliopsida</taxon>
        <taxon>Liliopsida</taxon>
        <taxon>Arecaceae</taxon>
        <taxon>Coryphoideae</taxon>
        <taxon>Phoeniceae</taxon>
        <taxon>Phoenix</taxon>
    </lineage>
</organism>
<evidence type="ECO:0000313" key="3">
    <source>
        <dbReference type="RefSeq" id="XP_026661449.2"/>
    </source>
</evidence>
<dbReference type="KEGG" id="pda:113462891"/>
<sequence>MKDLSLFLLQNSLASKMKRGIRSFCNGVGSTSTLNQRKAECDVSCIAAPSPVGSCTEESNEMRSSLTLEEMILQLELEEEAARRAKLDDYSELHRRRMSCVNNSDILRSARNALNQYPRFSLDGRDAMYQSSFRNFGARTSGFERGRKSVCCSSACRGLSSSGYEVDVERSLGLPPTVAGESVVWCKPGVVAKLMGLDAVPVPVSGRRGRKALNPLFSRKQSLRRMGKHELEKERLFMGINGWKGRMRREPLGSCSAAGFRLANPIFAEPARGREDWRFARAR</sequence>
<gene>
    <name evidence="3" type="primary">LOC113462891</name>
</gene>
<accession>A0A8B8J6G5</accession>
<dbReference type="RefSeq" id="XP_026661449.2">
    <property type="nucleotide sequence ID" value="XM_026805648.2"/>
</dbReference>
<reference evidence="2" key="1">
    <citation type="journal article" date="2019" name="Nat. Commun.">
        <title>Genome-wide association mapping of date palm fruit traits.</title>
        <authorList>
            <person name="Hazzouri K.M."/>
            <person name="Gros-Balthazard M."/>
            <person name="Flowers J.M."/>
            <person name="Copetti D."/>
            <person name="Lemansour A."/>
            <person name="Lebrun M."/>
            <person name="Masmoudi K."/>
            <person name="Ferrand S."/>
            <person name="Dhar M.I."/>
            <person name="Fresquez Z.A."/>
            <person name="Rosas U."/>
            <person name="Zhang J."/>
            <person name="Talag J."/>
            <person name="Lee S."/>
            <person name="Kudrna D."/>
            <person name="Powell R.F."/>
            <person name="Leitch I.J."/>
            <person name="Krueger R.R."/>
            <person name="Wing R.A."/>
            <person name="Amiri K.M.A."/>
            <person name="Purugganan M.D."/>
        </authorList>
    </citation>
    <scope>NUCLEOTIDE SEQUENCE [LARGE SCALE GENOMIC DNA]</scope>
    <source>
        <strain evidence="2">cv. Khalas</strain>
    </source>
</reference>
<protein>
    <submittedName>
        <fullName evidence="3">Uncharacterized protein LOC113462891 isoform X1</fullName>
    </submittedName>
</protein>
<name>A0A8B8J6G5_PHODC</name>
<evidence type="ECO:0000313" key="2">
    <source>
        <dbReference type="Proteomes" id="UP000228380"/>
    </source>
</evidence>
<feature type="domain" description="DUF3741" evidence="1">
    <location>
        <begin position="184"/>
        <end position="201"/>
    </location>
</feature>
<dbReference type="Pfam" id="PF14383">
    <property type="entry name" value="VARLMGL"/>
    <property type="match status" value="1"/>
</dbReference>
<dbReference type="OrthoDB" id="1931242at2759"/>
<evidence type="ECO:0000259" key="1">
    <source>
        <dbReference type="Pfam" id="PF14383"/>
    </source>
</evidence>